<dbReference type="AlphaFoldDB" id="A0A8C0FMK4"/>
<evidence type="ECO:0000256" key="2">
    <source>
        <dbReference type="PIRSR" id="PIRSR622684-1"/>
    </source>
</evidence>
<dbReference type="GO" id="GO:0006508">
    <property type="term" value="P:proteolysis"/>
    <property type="evidence" value="ECO:0007669"/>
    <property type="project" value="InterPro"/>
</dbReference>
<reference evidence="5" key="1">
    <citation type="submission" date="2025-08" db="UniProtKB">
        <authorList>
            <consortium name="Ensembl"/>
        </authorList>
    </citation>
    <scope>IDENTIFICATION</scope>
</reference>
<dbReference type="SUPFAM" id="SSF54001">
    <property type="entry name" value="Cysteine proteinases"/>
    <property type="match status" value="1"/>
</dbReference>
<evidence type="ECO:0000256" key="3">
    <source>
        <dbReference type="PROSITE-ProRule" id="PRU00239"/>
    </source>
</evidence>
<feature type="active site" evidence="2">
    <location>
        <position position="294"/>
    </location>
</feature>
<dbReference type="Ensembl" id="ENSBOBT00000022234.1">
    <property type="protein sequence ID" value="ENSBOBP00000021744.1"/>
    <property type="gene ID" value="ENSBOBG00000013180.1"/>
</dbReference>
<dbReference type="Pfam" id="PF00648">
    <property type="entry name" value="Peptidase_C2"/>
    <property type="match status" value="1"/>
</dbReference>
<evidence type="ECO:0000259" key="4">
    <source>
        <dbReference type="PROSITE" id="PS50203"/>
    </source>
</evidence>
<dbReference type="GO" id="GO:0005737">
    <property type="term" value="C:cytoplasm"/>
    <property type="evidence" value="ECO:0007669"/>
    <property type="project" value="TreeGrafter"/>
</dbReference>
<dbReference type="SUPFAM" id="SSF49758">
    <property type="entry name" value="Calpain large subunit, middle domain (domain III)"/>
    <property type="match status" value="1"/>
</dbReference>
<dbReference type="InterPro" id="IPR036213">
    <property type="entry name" value="Calpain_III_sf"/>
</dbReference>
<sequence>MPFLPCLKKKKLPVPLGRSIFQKHTPPTQQNYQALLETCLKNKCLFTDDTFPAHISSIGTGALLKKLPRNLQWKRPHRMIVSGSHQLHVSICLGAENCWFLAALEALTFHQDILAAVVPQNQSFERKYAGIFHFRFWHFGEWVDVVVDDRLPVNEAGELVFVSSVYKNVFWGALLEKAYAKLYGSYEDLQIGQVSEALVDFTGGVNIRIKLAAAPPDLWDILTRATYSRSLMGCQTHLGVRLGVTSNGFTAKSLSRPVSLCSASHCDSENIKACYCFLQVTCQYGPENLVRLRNPWGKIEWKGDWNVSWHSFPRMSLRDFKIHFLDLMICKLTPDLMSQEDGKKWMYSLKSGRWVKGSTAGGSLGFCTFWMNPQYWLNVLPVEDNKKSLISCNVVISLMQKHSSKHRNRAPHLFIGFLLYKPAEQ</sequence>
<dbReference type="GO" id="GO:0004198">
    <property type="term" value="F:calcium-dependent cysteine-type endopeptidase activity"/>
    <property type="evidence" value="ECO:0007669"/>
    <property type="project" value="InterPro"/>
</dbReference>
<dbReference type="InterPro" id="IPR038765">
    <property type="entry name" value="Papain-like_cys_pep_sf"/>
</dbReference>
<comment type="similarity">
    <text evidence="1">Belongs to the peptidase C2 family.</text>
</comment>
<dbReference type="PANTHER" id="PTHR10183:SF302">
    <property type="entry name" value="CALPAIN-14"/>
    <property type="match status" value="1"/>
</dbReference>
<organism evidence="5 6">
    <name type="scientific">Bubo bubo</name>
    <name type="common">Eurasian eagle-owl</name>
    <name type="synonym">Strix bubo</name>
    <dbReference type="NCBI Taxonomy" id="30461"/>
    <lineage>
        <taxon>Eukaryota</taxon>
        <taxon>Metazoa</taxon>
        <taxon>Chordata</taxon>
        <taxon>Craniata</taxon>
        <taxon>Vertebrata</taxon>
        <taxon>Euteleostomi</taxon>
        <taxon>Archelosauria</taxon>
        <taxon>Archosauria</taxon>
        <taxon>Dinosauria</taxon>
        <taxon>Saurischia</taxon>
        <taxon>Theropoda</taxon>
        <taxon>Coelurosauria</taxon>
        <taxon>Aves</taxon>
        <taxon>Neognathae</taxon>
        <taxon>Neoaves</taxon>
        <taxon>Telluraves</taxon>
        <taxon>Strigiformes</taxon>
        <taxon>Strigidae</taxon>
        <taxon>Bubo</taxon>
    </lineage>
</organism>
<keyword evidence="6" id="KW-1185">Reference proteome</keyword>
<dbReference type="Gene3D" id="2.60.120.380">
    <property type="match status" value="1"/>
</dbReference>
<protein>
    <submittedName>
        <fullName evidence="5">Calpain 14</fullName>
    </submittedName>
</protein>
<dbReference type="PRINTS" id="PR00704">
    <property type="entry name" value="CALPAIN"/>
</dbReference>
<feature type="active site" evidence="2">
    <location>
        <position position="98"/>
    </location>
</feature>
<reference evidence="5" key="2">
    <citation type="submission" date="2025-09" db="UniProtKB">
        <authorList>
            <consortium name="Ensembl"/>
        </authorList>
    </citation>
    <scope>IDENTIFICATION</scope>
</reference>
<accession>A0A8C0FMK4</accession>
<dbReference type="InterPro" id="IPR022682">
    <property type="entry name" value="Calpain_domain_III"/>
</dbReference>
<feature type="domain" description="Calpain catalytic" evidence="4">
    <location>
        <begin position="45"/>
        <end position="333"/>
    </location>
</feature>
<dbReference type="Pfam" id="PF01067">
    <property type="entry name" value="Calpain_III"/>
    <property type="match status" value="1"/>
</dbReference>
<dbReference type="SMART" id="SM00230">
    <property type="entry name" value="CysPc"/>
    <property type="match status" value="1"/>
</dbReference>
<comment type="caution">
    <text evidence="3">Lacks conserved residue(s) required for the propagation of feature annotation.</text>
</comment>
<dbReference type="PROSITE" id="PS50203">
    <property type="entry name" value="CALPAIN_CAT"/>
    <property type="match status" value="1"/>
</dbReference>
<dbReference type="CDD" id="cd00044">
    <property type="entry name" value="CysPc"/>
    <property type="match status" value="1"/>
</dbReference>
<dbReference type="Proteomes" id="UP000694567">
    <property type="component" value="Unplaced"/>
</dbReference>
<evidence type="ECO:0000313" key="6">
    <source>
        <dbReference type="Proteomes" id="UP000694567"/>
    </source>
</evidence>
<evidence type="ECO:0000313" key="5">
    <source>
        <dbReference type="Ensembl" id="ENSBOBP00000021744.1"/>
    </source>
</evidence>
<name>A0A8C0FMK4_BUBBB</name>
<dbReference type="Gene3D" id="3.90.70.10">
    <property type="entry name" value="Cysteine proteinases"/>
    <property type="match status" value="1"/>
</dbReference>
<dbReference type="InterPro" id="IPR022684">
    <property type="entry name" value="Calpain_cysteine_protease"/>
</dbReference>
<evidence type="ECO:0000256" key="1">
    <source>
        <dbReference type="ARBA" id="ARBA00007623"/>
    </source>
</evidence>
<proteinExistence type="inferred from homology"/>
<dbReference type="InterPro" id="IPR001300">
    <property type="entry name" value="Peptidase_C2_calpain_cat"/>
</dbReference>
<dbReference type="PANTHER" id="PTHR10183">
    <property type="entry name" value="CALPAIN"/>
    <property type="match status" value="1"/>
</dbReference>